<gene>
    <name evidence="5" type="ORF">Pan216_29650</name>
</gene>
<dbReference type="Pfam" id="PF07587">
    <property type="entry name" value="PSD1"/>
    <property type="match status" value="1"/>
</dbReference>
<evidence type="ECO:0000259" key="2">
    <source>
        <dbReference type="Pfam" id="PF07583"/>
    </source>
</evidence>
<dbReference type="AlphaFoldDB" id="A0A518B543"/>
<dbReference type="RefSeq" id="WP_145258601.1">
    <property type="nucleotide sequence ID" value="NZ_CP036279.1"/>
</dbReference>
<dbReference type="InterPro" id="IPR011429">
    <property type="entry name" value="Cyt_c_Planctomycete-type"/>
</dbReference>
<dbReference type="EMBL" id="CP036279">
    <property type="protein sequence ID" value="QDU62099.1"/>
    <property type="molecule type" value="Genomic_DNA"/>
</dbReference>
<feature type="domain" description="DUF1553" evidence="3">
    <location>
        <begin position="749"/>
        <end position="1006"/>
    </location>
</feature>
<proteinExistence type="predicted"/>
<dbReference type="InterPro" id="IPR036909">
    <property type="entry name" value="Cyt_c-like_dom_sf"/>
</dbReference>
<sequence>MKRGLALGVVCIAVATIAADATPAKKASSTDPEQLPLPKLTEKEREELASMEEGLPAVAQRKVDFAKDILPIFSNRCDHCHGPEDRQGGLRLDIRAEARRGGDNGLVIKVGKSAASDLIHRVAGLDEDLVMPPDDEALGKEQVSLLRAWIDQGAVWPDAYSGSEGKTLTTHWAFNAPDDPKIPTKVGAHGERIRNPIDNFILSRLSKEGIAPSPEADRPTLIRRLSLDLLGLLPKPEEVDAFVDDQRPDAYERLVERLLASPHFGERWGRHWLDLARYADSDGYEKDNARPWAWRYREWVINAINSDLPYDQFTVEQIAGDLLPDPTLDQKVATGFHRNTLTNREGGIDREEDRVKNTVDRANTTGTVWMGLTVGCAQCHSHKYDPITQREYYGFYAFFNSMDEKDIAAPLSSETQAYQQALAAWQPKHQQAVARVKEFERELPARQAAWESKTQSEGGLKGWDLLDPTGALSSGGATLTKLDDGSMLASGPRPKVDEYTLVARMPGKRITALRVEVLPDDKLPAKGPGRADHGNLVLSELKLSTAPSSDPLKASKVEFSAASASHEQAKYFAKHAIDGKNNTGWAIADPKKNFHRPHTLTAVVKKPMEVDGGLVTLRLKQFYPDHSIGRFRVFVTETDPNEIPSLASDQVIAAFETPAKERSAEQAKVLAAYYRTVDPEMVKRTKALAAVTNAKPKAPPTKAQSLVERAKPRTTNVHVRGDFLRKGDEVIPHTPASLPPLSPRASQPDRLDLAQWIANPDNPLTARVAVNRVWKHLFGRGLVRTVEDFGTQGDDPSHPELLDWLAQRYPELDWSRKRLIKLIVTSATYRQSSKYRPELRDVDPQNVLLSRQNRFRVEAEVVRDLFLSASGLLHDKVGGPSVYPPLPPSVIKLAYAGSGRWPTSKGKDKYRRGMYIFVKRTVPFPMLNTFDAPEASETCTRRERSNTPLQALTLLNDESLLECARALGERIAKADKKTIDEEVAFAFRLTLGREPTAEEATTMKDFFKSVKEMAAADPKESAQFAGDPDASEHEAPDAAARVALARVLLNLDEFLTRE</sequence>
<accession>A0A518B543</accession>
<evidence type="ECO:0000313" key="6">
    <source>
        <dbReference type="Proteomes" id="UP000317093"/>
    </source>
</evidence>
<keyword evidence="6" id="KW-1185">Reference proteome</keyword>
<dbReference type="Pfam" id="PF07583">
    <property type="entry name" value="PSCyt2"/>
    <property type="match status" value="1"/>
</dbReference>
<dbReference type="Pfam" id="PF07635">
    <property type="entry name" value="PSCyt1"/>
    <property type="match status" value="1"/>
</dbReference>
<dbReference type="SUPFAM" id="SSF46626">
    <property type="entry name" value="Cytochrome c"/>
    <property type="match status" value="1"/>
</dbReference>
<reference evidence="5 6" key="1">
    <citation type="submission" date="2019-02" db="EMBL/GenBank/DDBJ databases">
        <title>Deep-cultivation of Planctomycetes and their phenomic and genomic characterization uncovers novel biology.</title>
        <authorList>
            <person name="Wiegand S."/>
            <person name="Jogler M."/>
            <person name="Boedeker C."/>
            <person name="Pinto D."/>
            <person name="Vollmers J."/>
            <person name="Rivas-Marin E."/>
            <person name="Kohn T."/>
            <person name="Peeters S.H."/>
            <person name="Heuer A."/>
            <person name="Rast P."/>
            <person name="Oberbeckmann S."/>
            <person name="Bunk B."/>
            <person name="Jeske O."/>
            <person name="Meyerdierks A."/>
            <person name="Storesund J.E."/>
            <person name="Kallscheuer N."/>
            <person name="Luecker S."/>
            <person name="Lage O.M."/>
            <person name="Pohl T."/>
            <person name="Merkel B.J."/>
            <person name="Hornburger P."/>
            <person name="Mueller R.-W."/>
            <person name="Bruemmer F."/>
            <person name="Labrenz M."/>
            <person name="Spormann A.M."/>
            <person name="Op den Camp H."/>
            <person name="Overmann J."/>
            <person name="Amann R."/>
            <person name="Jetten M.S.M."/>
            <person name="Mascher T."/>
            <person name="Medema M.H."/>
            <person name="Devos D.P."/>
            <person name="Kaster A.-K."/>
            <person name="Ovreas L."/>
            <person name="Rohde M."/>
            <person name="Galperin M.Y."/>
            <person name="Jogler C."/>
        </authorList>
    </citation>
    <scope>NUCLEOTIDE SEQUENCE [LARGE SCALE GENOMIC DNA]</scope>
    <source>
        <strain evidence="5 6">Pan216</strain>
    </source>
</reference>
<evidence type="ECO:0000259" key="3">
    <source>
        <dbReference type="Pfam" id="PF07587"/>
    </source>
</evidence>
<dbReference type="InterPro" id="IPR011444">
    <property type="entry name" value="DUF1549"/>
</dbReference>
<protein>
    <submittedName>
        <fullName evidence="5">Planctomycete cytochrome C</fullName>
    </submittedName>
</protein>
<dbReference type="GO" id="GO:0020037">
    <property type="term" value="F:heme binding"/>
    <property type="evidence" value="ECO:0007669"/>
    <property type="project" value="InterPro"/>
</dbReference>
<evidence type="ECO:0000313" key="5">
    <source>
        <dbReference type="EMBL" id="QDU62099.1"/>
    </source>
</evidence>
<dbReference type="InterPro" id="IPR022655">
    <property type="entry name" value="DUF1553"/>
</dbReference>
<dbReference type="Proteomes" id="UP000317093">
    <property type="component" value="Chromosome"/>
</dbReference>
<feature type="domain" description="Cytochrome C Planctomycete-type" evidence="4">
    <location>
        <begin position="77"/>
        <end position="135"/>
    </location>
</feature>
<dbReference type="PANTHER" id="PTHR35889">
    <property type="entry name" value="CYCLOINULO-OLIGOSACCHARIDE FRUCTANOTRANSFERASE-RELATED"/>
    <property type="match status" value="1"/>
</dbReference>
<dbReference type="GO" id="GO:0009055">
    <property type="term" value="F:electron transfer activity"/>
    <property type="evidence" value="ECO:0007669"/>
    <property type="project" value="InterPro"/>
</dbReference>
<dbReference type="PANTHER" id="PTHR35889:SF3">
    <property type="entry name" value="F-BOX DOMAIN-CONTAINING PROTEIN"/>
    <property type="match status" value="1"/>
</dbReference>
<feature type="domain" description="DUF1549" evidence="2">
    <location>
        <begin position="196"/>
        <end position="403"/>
    </location>
</feature>
<dbReference type="KEGG" id="knv:Pan216_29650"/>
<feature type="region of interest" description="Disordered" evidence="1">
    <location>
        <begin position="1018"/>
        <end position="1037"/>
    </location>
</feature>
<evidence type="ECO:0000259" key="4">
    <source>
        <dbReference type="Pfam" id="PF07635"/>
    </source>
</evidence>
<evidence type="ECO:0000256" key="1">
    <source>
        <dbReference type="SAM" id="MobiDB-lite"/>
    </source>
</evidence>
<dbReference type="OrthoDB" id="127107at2"/>
<organism evidence="5 6">
    <name type="scientific">Kolteria novifilia</name>
    <dbReference type="NCBI Taxonomy" id="2527975"/>
    <lineage>
        <taxon>Bacteria</taxon>
        <taxon>Pseudomonadati</taxon>
        <taxon>Planctomycetota</taxon>
        <taxon>Planctomycetia</taxon>
        <taxon>Kolteriales</taxon>
        <taxon>Kolteriaceae</taxon>
        <taxon>Kolteria</taxon>
    </lineage>
</organism>
<name>A0A518B543_9BACT</name>